<gene>
    <name evidence="1" type="ORF">EYF80_056610</name>
</gene>
<protein>
    <submittedName>
        <fullName evidence="1">Uncharacterized protein</fullName>
    </submittedName>
</protein>
<proteinExistence type="predicted"/>
<evidence type="ECO:0000313" key="1">
    <source>
        <dbReference type="EMBL" id="TNN33224.1"/>
    </source>
</evidence>
<sequence length="65" mass="6748">MTVTVKGTSSGGEPADVPLHRAVEGELVELAWPRHDTAISHPGNPDGGVLFTPGWCTAVLDGVQL</sequence>
<reference evidence="1 2" key="1">
    <citation type="submission" date="2019-03" db="EMBL/GenBank/DDBJ databases">
        <title>First draft genome of Liparis tanakae, snailfish: a comprehensive survey of snailfish specific genes.</title>
        <authorList>
            <person name="Kim W."/>
            <person name="Song I."/>
            <person name="Jeong J.-H."/>
            <person name="Kim D."/>
            <person name="Kim S."/>
            <person name="Ryu S."/>
            <person name="Song J.Y."/>
            <person name="Lee S.K."/>
        </authorList>
    </citation>
    <scope>NUCLEOTIDE SEQUENCE [LARGE SCALE GENOMIC DNA]</scope>
    <source>
        <tissue evidence="1">Muscle</tissue>
    </source>
</reference>
<comment type="caution">
    <text evidence="1">The sequence shown here is derived from an EMBL/GenBank/DDBJ whole genome shotgun (WGS) entry which is preliminary data.</text>
</comment>
<dbReference type="AlphaFoldDB" id="A0A4Z2EY13"/>
<evidence type="ECO:0000313" key="2">
    <source>
        <dbReference type="Proteomes" id="UP000314294"/>
    </source>
</evidence>
<dbReference type="Proteomes" id="UP000314294">
    <property type="component" value="Unassembled WGS sequence"/>
</dbReference>
<dbReference type="EMBL" id="SRLO01002309">
    <property type="protein sequence ID" value="TNN33224.1"/>
    <property type="molecule type" value="Genomic_DNA"/>
</dbReference>
<accession>A0A4Z2EY13</accession>
<name>A0A4Z2EY13_9TELE</name>
<keyword evidence="2" id="KW-1185">Reference proteome</keyword>
<organism evidence="1 2">
    <name type="scientific">Liparis tanakae</name>
    <name type="common">Tanaka's snailfish</name>
    <dbReference type="NCBI Taxonomy" id="230148"/>
    <lineage>
        <taxon>Eukaryota</taxon>
        <taxon>Metazoa</taxon>
        <taxon>Chordata</taxon>
        <taxon>Craniata</taxon>
        <taxon>Vertebrata</taxon>
        <taxon>Euteleostomi</taxon>
        <taxon>Actinopterygii</taxon>
        <taxon>Neopterygii</taxon>
        <taxon>Teleostei</taxon>
        <taxon>Neoteleostei</taxon>
        <taxon>Acanthomorphata</taxon>
        <taxon>Eupercaria</taxon>
        <taxon>Perciformes</taxon>
        <taxon>Cottioidei</taxon>
        <taxon>Cottales</taxon>
        <taxon>Liparidae</taxon>
        <taxon>Liparis</taxon>
    </lineage>
</organism>